<reference evidence="2 5" key="2">
    <citation type="submission" date="2019-11" db="EMBL/GenBank/DDBJ databases">
        <title>Draft genome sequences of five Paenibacillus species of dairy origin.</title>
        <authorList>
            <person name="Olajide A.M."/>
            <person name="Chen S."/>
            <person name="Lapointe G."/>
        </authorList>
    </citation>
    <scope>NUCLEOTIDE SEQUENCE [LARGE SCALE GENOMIC DNA]</scope>
    <source>
        <strain evidence="2 5">3CS1</strain>
    </source>
</reference>
<protein>
    <submittedName>
        <fullName evidence="2">YhgE/Pip domain-containing protein</fullName>
    </submittedName>
</protein>
<reference evidence="3 4" key="1">
    <citation type="submission" date="2017-07" db="EMBL/GenBank/DDBJ databases">
        <title>Isolation and whole genome analysis of endospore-forming bacteria from heroin.</title>
        <authorList>
            <person name="Kalinowski J."/>
            <person name="Ahrens B."/>
            <person name="Al-Dilaimi A."/>
            <person name="Winkler A."/>
            <person name="Wibberg D."/>
            <person name="Schleenbecker U."/>
            <person name="Ruckert C."/>
            <person name="Wolfel R."/>
            <person name="Grass G."/>
        </authorList>
    </citation>
    <scope>NUCLEOTIDE SEQUENCE [LARGE SCALE GENOMIC DNA]</scope>
    <source>
        <strain evidence="3 4">7537-G1</strain>
    </source>
</reference>
<keyword evidence="5" id="KW-1185">Reference proteome</keyword>
<evidence type="ECO:0000313" key="4">
    <source>
        <dbReference type="Proteomes" id="UP000215596"/>
    </source>
</evidence>
<keyword evidence="1" id="KW-0732">Signal</keyword>
<sequence>MKSIQRVLLVFAAVILLLPSFLVTASQNSNSSTSSEEVVQGAGVVSAKDEVVYARLGATGDKQEIYVVNVLDVEQAGTITDYGTYTSLKNLTDMSPLEQTGDAVEVAAPKGKFYYQGNMNDAALPWNISVSYLLDGKEIAPEDLAGAEGHVQIKIETSSNEEVDEVFFQNYLLQVSLSLDTKIFRSIQAPDGVIANAGKNQQVTFTVMPEKHANLLVEADAAGFELDGIDITAIPSSMSIDAPDLDGMTEDMGALTNAIGEVHEGVGELLNGVHELNDGMKELHSGSEEYKNGISTIHHSSSELVNASGSIAQALDTLHASLDGGMDESGLGDLNQLVTGLSQIAGGLRETATGLGTLQENYAKAHTALQSAMAAIPEQAISEADIQQLYGSGADPAVVERLVETYAAAQTAKGTYSAVKAGLDAVDGVLGQVRASLAEMANQLDAMSQGLAASQGEADAAAASFVQLQEGIKLLSTNYKEFHAGLVEYTGGISQLSSSYEEMHSGLGALSEGTAEFENGIGKLHDGTDELYASTKDLPDQMKDEADRMMAEFDKSDFEPVSYVSPKNTTINTVQFVFKTEGIKIPEVEETEAPEEAKAGFWDRFANLFKGWF</sequence>
<feature type="signal peptide" evidence="1">
    <location>
        <begin position="1"/>
        <end position="25"/>
    </location>
</feature>
<dbReference type="EMBL" id="NPBY01000031">
    <property type="protein sequence ID" value="PAD77155.1"/>
    <property type="molecule type" value="Genomic_DNA"/>
</dbReference>
<accession>A0A268EVK1</accession>
<organism evidence="3 4">
    <name type="scientific">Paenibacillus campinasensis</name>
    <dbReference type="NCBI Taxonomy" id="66347"/>
    <lineage>
        <taxon>Bacteria</taxon>
        <taxon>Bacillati</taxon>
        <taxon>Bacillota</taxon>
        <taxon>Bacilli</taxon>
        <taxon>Bacillales</taxon>
        <taxon>Paenibacillaceae</taxon>
        <taxon>Paenibacillus</taxon>
    </lineage>
</organism>
<dbReference type="RefSeq" id="WP_095265159.1">
    <property type="nucleotide sequence ID" value="NZ_WOAA01000018.1"/>
</dbReference>
<dbReference type="OrthoDB" id="9815841at2"/>
<dbReference type="Proteomes" id="UP000215596">
    <property type="component" value="Unassembled WGS sequence"/>
</dbReference>
<dbReference type="Proteomes" id="UP000435177">
    <property type="component" value="Unassembled WGS sequence"/>
</dbReference>
<evidence type="ECO:0000256" key="1">
    <source>
        <dbReference type="SAM" id="SignalP"/>
    </source>
</evidence>
<feature type="chain" id="PRO_5039319999" evidence="1">
    <location>
        <begin position="26"/>
        <end position="613"/>
    </location>
</feature>
<gene>
    <name evidence="3" type="ORF">CHH67_10630</name>
    <name evidence="2" type="ORF">GNP94_17935</name>
</gene>
<dbReference type="AlphaFoldDB" id="A0A268EVK1"/>
<dbReference type="Gene3D" id="1.10.287.950">
    <property type="entry name" value="Methyl-accepting chemotaxis protein"/>
    <property type="match status" value="2"/>
</dbReference>
<dbReference type="EMBL" id="WOAA01000018">
    <property type="protein sequence ID" value="MUG67871.1"/>
    <property type="molecule type" value="Genomic_DNA"/>
</dbReference>
<name>A0A268EVK1_9BACL</name>
<evidence type="ECO:0000313" key="3">
    <source>
        <dbReference type="EMBL" id="PAD77155.1"/>
    </source>
</evidence>
<evidence type="ECO:0000313" key="2">
    <source>
        <dbReference type="EMBL" id="MUG67871.1"/>
    </source>
</evidence>
<comment type="caution">
    <text evidence="3">The sequence shown here is derived from an EMBL/GenBank/DDBJ whole genome shotgun (WGS) entry which is preliminary data.</text>
</comment>
<proteinExistence type="predicted"/>
<evidence type="ECO:0000313" key="5">
    <source>
        <dbReference type="Proteomes" id="UP000435177"/>
    </source>
</evidence>